<dbReference type="Pfam" id="PF00578">
    <property type="entry name" value="AhpC-TSA"/>
    <property type="match status" value="1"/>
</dbReference>
<dbReference type="Proteomes" id="UP001501169">
    <property type="component" value="Unassembled WGS sequence"/>
</dbReference>
<reference evidence="3 4" key="1">
    <citation type="journal article" date="2019" name="Int. J. Syst. Evol. Microbiol.">
        <title>The Global Catalogue of Microorganisms (GCM) 10K type strain sequencing project: providing services to taxonomists for standard genome sequencing and annotation.</title>
        <authorList>
            <consortium name="The Broad Institute Genomics Platform"/>
            <consortium name="The Broad Institute Genome Sequencing Center for Infectious Disease"/>
            <person name="Wu L."/>
            <person name="Ma J."/>
        </authorList>
    </citation>
    <scope>NUCLEOTIDE SEQUENCE [LARGE SCALE GENOMIC DNA]</scope>
    <source>
        <strain evidence="3 4">JCM 14331</strain>
    </source>
</reference>
<dbReference type="RefSeq" id="WP_226768212.1">
    <property type="nucleotide sequence ID" value="NZ_BAAAEO010000007.1"/>
</dbReference>
<dbReference type="InterPro" id="IPR036249">
    <property type="entry name" value="Thioredoxin-like_sf"/>
</dbReference>
<name>A0ABN1EEP2_9GAMM</name>
<sequence>MKLRHLVLAASAAVLSLGLTAAPQIGAPAPDFTVVDSKGSSHSLRDFAGKTVVLEWTNHDCPFVKKHYQGNMQALQQEMTAQDVVWLSVISSAPGKQGHVSPSEADDLTASRNAAPTAVVFDESGVVGQAYAAKTTPHMYVIDKAGVLQYMGGIDSIPSAKVEDIATATPLFANAAKAVLAGEAPNPAISKPYGCSVKY</sequence>
<dbReference type="PROSITE" id="PS51352">
    <property type="entry name" value="THIOREDOXIN_2"/>
    <property type="match status" value="1"/>
</dbReference>
<evidence type="ECO:0000259" key="2">
    <source>
        <dbReference type="PROSITE" id="PS51352"/>
    </source>
</evidence>
<feature type="domain" description="Thioredoxin" evidence="2">
    <location>
        <begin position="23"/>
        <end position="181"/>
    </location>
</feature>
<accession>A0ABN1EEP2</accession>
<dbReference type="PANTHER" id="PTHR43640">
    <property type="entry name" value="OS07G0260300 PROTEIN"/>
    <property type="match status" value="1"/>
</dbReference>
<dbReference type="SUPFAM" id="SSF52833">
    <property type="entry name" value="Thioredoxin-like"/>
    <property type="match status" value="1"/>
</dbReference>
<dbReference type="Gene3D" id="3.40.30.10">
    <property type="entry name" value="Glutaredoxin"/>
    <property type="match status" value="1"/>
</dbReference>
<dbReference type="EMBL" id="BAAAEO010000007">
    <property type="protein sequence ID" value="GAA0565096.1"/>
    <property type="molecule type" value="Genomic_DNA"/>
</dbReference>
<gene>
    <name evidence="3" type="ORF">GCM10009098_36530</name>
</gene>
<protein>
    <submittedName>
        <fullName evidence="3">Thioredoxin family protein</fullName>
    </submittedName>
</protein>
<keyword evidence="1" id="KW-0732">Signal</keyword>
<proteinExistence type="predicted"/>
<feature type="signal peptide" evidence="1">
    <location>
        <begin position="1"/>
        <end position="21"/>
    </location>
</feature>
<comment type="caution">
    <text evidence="3">The sequence shown here is derived from an EMBL/GenBank/DDBJ whole genome shotgun (WGS) entry which is preliminary data.</text>
</comment>
<dbReference type="InterPro" id="IPR000866">
    <property type="entry name" value="AhpC/TSA"/>
</dbReference>
<keyword evidence="4" id="KW-1185">Reference proteome</keyword>
<feature type="chain" id="PRO_5045271805" evidence="1">
    <location>
        <begin position="22"/>
        <end position="199"/>
    </location>
</feature>
<dbReference type="PANTHER" id="PTHR43640:SF1">
    <property type="entry name" value="THIOREDOXIN-DEPENDENT PEROXIREDOXIN"/>
    <property type="match status" value="1"/>
</dbReference>
<organism evidence="3 4">
    <name type="scientific">Rheinheimera aquimaris</name>
    <dbReference type="NCBI Taxonomy" id="412437"/>
    <lineage>
        <taxon>Bacteria</taxon>
        <taxon>Pseudomonadati</taxon>
        <taxon>Pseudomonadota</taxon>
        <taxon>Gammaproteobacteria</taxon>
        <taxon>Chromatiales</taxon>
        <taxon>Chromatiaceae</taxon>
        <taxon>Rheinheimera</taxon>
    </lineage>
</organism>
<evidence type="ECO:0000313" key="3">
    <source>
        <dbReference type="EMBL" id="GAA0565096.1"/>
    </source>
</evidence>
<evidence type="ECO:0000313" key="4">
    <source>
        <dbReference type="Proteomes" id="UP001501169"/>
    </source>
</evidence>
<dbReference type="InterPro" id="IPR047262">
    <property type="entry name" value="PRX-like1"/>
</dbReference>
<dbReference type="InterPro" id="IPR013766">
    <property type="entry name" value="Thioredoxin_domain"/>
</dbReference>
<evidence type="ECO:0000256" key="1">
    <source>
        <dbReference type="SAM" id="SignalP"/>
    </source>
</evidence>